<dbReference type="SUPFAM" id="SSF50630">
    <property type="entry name" value="Acid proteases"/>
    <property type="match status" value="2"/>
</dbReference>
<dbReference type="PROSITE" id="PS51767">
    <property type="entry name" value="PEPTIDASE_A1"/>
    <property type="match status" value="2"/>
</dbReference>
<evidence type="ECO:0000313" key="7">
    <source>
        <dbReference type="Proteomes" id="UP001141552"/>
    </source>
</evidence>
<dbReference type="FunFam" id="2.40.70.10:FF:000041">
    <property type="entry name" value="Basic 7S globulin"/>
    <property type="match status" value="1"/>
</dbReference>
<dbReference type="Pfam" id="PF14543">
    <property type="entry name" value="TAXi_N"/>
    <property type="match status" value="2"/>
</dbReference>
<evidence type="ECO:0000256" key="3">
    <source>
        <dbReference type="ARBA" id="ARBA00022525"/>
    </source>
</evidence>
<keyword evidence="3" id="KW-0964">Secreted</keyword>
<accession>A0A9Q0FMX0</accession>
<keyword evidence="4" id="KW-0732">Signal</keyword>
<protein>
    <recommendedName>
        <fullName evidence="5">Peptidase A1 domain-containing protein</fullName>
    </recommendedName>
</protein>
<gene>
    <name evidence="6" type="ORF">Tsubulata_007329</name>
</gene>
<dbReference type="AlphaFoldDB" id="A0A9Q0FMX0"/>
<evidence type="ECO:0000313" key="6">
    <source>
        <dbReference type="EMBL" id="KAJ4834387.1"/>
    </source>
</evidence>
<dbReference type="Pfam" id="PF14541">
    <property type="entry name" value="TAXi_C"/>
    <property type="match status" value="2"/>
</dbReference>
<dbReference type="Proteomes" id="UP001141552">
    <property type="component" value="Unassembled WGS sequence"/>
</dbReference>
<dbReference type="Gene3D" id="2.40.70.10">
    <property type="entry name" value="Acid Proteases"/>
    <property type="match status" value="4"/>
</dbReference>
<comment type="similarity">
    <text evidence="2">Belongs to the peptidase A1 family.</text>
</comment>
<evidence type="ECO:0000256" key="1">
    <source>
        <dbReference type="ARBA" id="ARBA00004239"/>
    </source>
</evidence>
<comment type="subcellular location">
    <subcellularLocation>
        <location evidence="1">Secreted</location>
        <location evidence="1">Extracellular space</location>
    </subcellularLocation>
</comment>
<dbReference type="GO" id="GO:0005576">
    <property type="term" value="C:extracellular region"/>
    <property type="evidence" value="ECO:0007669"/>
    <property type="project" value="UniProtKB-SubCell"/>
</dbReference>
<evidence type="ECO:0000259" key="5">
    <source>
        <dbReference type="PROSITE" id="PS51767"/>
    </source>
</evidence>
<comment type="caution">
    <text evidence="6">The sequence shown here is derived from an EMBL/GenBank/DDBJ whole genome shotgun (WGS) entry which is preliminary data.</text>
</comment>
<dbReference type="PANTHER" id="PTHR47965:SF6">
    <property type="entry name" value="ASPARTIC PROTEINASE GIP1-RELATED"/>
    <property type="match status" value="1"/>
</dbReference>
<dbReference type="GO" id="GO:0006508">
    <property type="term" value="P:proteolysis"/>
    <property type="evidence" value="ECO:0007669"/>
    <property type="project" value="InterPro"/>
</dbReference>
<evidence type="ECO:0000256" key="2">
    <source>
        <dbReference type="ARBA" id="ARBA00007447"/>
    </source>
</evidence>
<feature type="domain" description="Peptidase A1" evidence="5">
    <location>
        <begin position="433"/>
        <end position="821"/>
    </location>
</feature>
<dbReference type="InterPro" id="IPR001461">
    <property type="entry name" value="Aspartic_peptidase_A1"/>
</dbReference>
<organism evidence="6 7">
    <name type="scientific">Turnera subulata</name>
    <dbReference type="NCBI Taxonomy" id="218843"/>
    <lineage>
        <taxon>Eukaryota</taxon>
        <taxon>Viridiplantae</taxon>
        <taxon>Streptophyta</taxon>
        <taxon>Embryophyta</taxon>
        <taxon>Tracheophyta</taxon>
        <taxon>Spermatophyta</taxon>
        <taxon>Magnoliopsida</taxon>
        <taxon>eudicotyledons</taxon>
        <taxon>Gunneridae</taxon>
        <taxon>Pentapetalae</taxon>
        <taxon>rosids</taxon>
        <taxon>fabids</taxon>
        <taxon>Malpighiales</taxon>
        <taxon>Passifloraceae</taxon>
        <taxon>Turnera</taxon>
    </lineage>
</organism>
<dbReference type="EMBL" id="JAKUCV010004712">
    <property type="protein sequence ID" value="KAJ4834387.1"/>
    <property type="molecule type" value="Genomic_DNA"/>
</dbReference>
<name>A0A9Q0FMX0_9ROSI</name>
<dbReference type="InterPro" id="IPR021109">
    <property type="entry name" value="Peptidase_aspartic_dom_sf"/>
</dbReference>
<reference evidence="6" key="2">
    <citation type="journal article" date="2023" name="Plants (Basel)">
        <title>Annotation of the Turnera subulata (Passifloraceae) Draft Genome Reveals the S-Locus Evolved after the Divergence of Turneroideae from Passifloroideae in a Stepwise Manner.</title>
        <authorList>
            <person name="Henning P.M."/>
            <person name="Roalson E.H."/>
            <person name="Mir W."/>
            <person name="McCubbin A.G."/>
            <person name="Shore J.S."/>
        </authorList>
    </citation>
    <scope>NUCLEOTIDE SEQUENCE</scope>
    <source>
        <strain evidence="6">F60SS</strain>
    </source>
</reference>
<feature type="domain" description="Peptidase A1" evidence="5">
    <location>
        <begin position="33"/>
        <end position="436"/>
    </location>
</feature>
<evidence type="ECO:0000256" key="4">
    <source>
        <dbReference type="ARBA" id="ARBA00022729"/>
    </source>
</evidence>
<keyword evidence="7" id="KW-1185">Reference proteome</keyword>
<dbReference type="InterPro" id="IPR032799">
    <property type="entry name" value="TAXi_C"/>
</dbReference>
<sequence length="848" mass="92246">MRICLLIVPLHGYGHGALSLTLPIRKDRKTNQYTTKVFMKTPLQPIKLLLDLGSPLSWVDCLKTYKPQSYKFYMCNPQHVCDSLGSSGTELYCSQDCSESGQRLGCMKNNTCTGLISTFAQGTEFVNLVKDKLAILPPPAQLFINNYTFGCGDSVRFRYRVAKGVVGSAALGWYPLSLAAQASAALSTKSTNSSFSLCLPSSSHKAKGFALIGSLRGAPYRFSTPSSGVIDLSKSLSYVPLLSKLGHSRNPLLRYELADYYVGLTSIKINGKKVALDEYGWSTFGAFGSPYGGTKISTIVPYTKMIDYVYEGFTAAFVKEAASAMNLTLMHEPVEPFRFCYSAKDVAITSGGPAVPTIDLVFQISNHKDVQWRINGSHSMVRVKRKGGDDAWCLAFIDSLDGITGDDGTASIILGGYQVEDHLLLKHSKTNQYTTSVYIKTPLQLTKLLVDLEASFSWMDCSNTYNSTSYQHYPCNPDRVCQSLGLSCYDCFEPLPGPGCANNSCTFSIYNPISEEGYTGNALRDTLAFPATTGHGSTRGPLDGTTLKNYTFGCAPSYSLKVLPKGVVGTASLGWFNLSLRAQVISSSSSSSNSFALCLPSTRKGNGVAVIGSTGPYKFFPAGTDLSKALTYTPLIQHPHWQPQNALVFGRAEEYFVGLSSIEINGKAVPLDKTLLDIDAETGRGGTKLTTVVPYTRMRTSIYKNVTDAFVKEMNLSLAAEPVKPFEFCYPAKDVAMTGEGVPAVPAIDLVFQSKDVKWRMGGGNSLVRVVVKKEEKVVDLWCLGFIDAGEWVDISIVVGGHQLEDNLLQFDLQSKRLGFSSSLLSKGTTCTNFNFNLNLNPGGKHAY</sequence>
<proteinExistence type="inferred from homology"/>
<dbReference type="InterPro" id="IPR032861">
    <property type="entry name" value="TAXi_N"/>
</dbReference>
<dbReference type="InterPro" id="IPR033121">
    <property type="entry name" value="PEPTIDASE_A1"/>
</dbReference>
<dbReference type="PANTHER" id="PTHR47965">
    <property type="entry name" value="ASPARTYL PROTEASE-RELATED"/>
    <property type="match status" value="1"/>
</dbReference>
<reference evidence="6" key="1">
    <citation type="submission" date="2022-02" db="EMBL/GenBank/DDBJ databases">
        <authorList>
            <person name="Henning P.M."/>
            <person name="McCubbin A.G."/>
            <person name="Shore J.S."/>
        </authorList>
    </citation>
    <scope>NUCLEOTIDE SEQUENCE</scope>
    <source>
        <strain evidence="6">F60SS</strain>
        <tissue evidence="6">Leaves</tissue>
    </source>
</reference>
<dbReference type="GO" id="GO:0004190">
    <property type="term" value="F:aspartic-type endopeptidase activity"/>
    <property type="evidence" value="ECO:0007669"/>
    <property type="project" value="InterPro"/>
</dbReference>